<dbReference type="EMBL" id="AP014633">
    <property type="protein sequence ID" value="BAP57764.1"/>
    <property type="molecule type" value="Genomic_DNA"/>
</dbReference>
<dbReference type="InterPro" id="IPR003594">
    <property type="entry name" value="HATPase_dom"/>
</dbReference>
<sequence>MVNSSPRDTLLIIDDMPENVMVLLHFLTNKGFTVLVAQDGEEGIETAEYTNPDLILLDVMMPGMDGFEVCDKLKAMNKLKDIPIIFMTALSDTVDKVKGFSLGAADYITKPIQQEEVLARIKTHIKLRKLQLQLQEQNQYLQEEINFRKQIEEYLQNTANVLAERSVELRERSSDLENRSAELEKRNQELDAFAHMVAHDLKNPLATITGFADLLLEECAEFPSPYDQCLERLKFIKQAGEQMFNIIDALLMLAGVSRHPEPVARSLDMGRIINQVIEQRLAPIIAEYKAEIVSPEHWPVALGFATWIEEIWVNYLTNALKYGGIPPQIKLGADIQNNGMIRFWVRDNGQGLEAKEQAKLFTPFTRLHKSRAKGHGLGLTIVQQIVEKLGGDVGVESIPGQGSLFYFTLPTKDSSKNGLS</sequence>
<keyword evidence="11" id="KW-1185">Reference proteome</keyword>
<evidence type="ECO:0000256" key="5">
    <source>
        <dbReference type="ARBA" id="ARBA00022777"/>
    </source>
</evidence>
<evidence type="ECO:0000256" key="2">
    <source>
        <dbReference type="ARBA" id="ARBA00012438"/>
    </source>
</evidence>
<evidence type="ECO:0000256" key="4">
    <source>
        <dbReference type="ARBA" id="ARBA00022679"/>
    </source>
</evidence>
<protein>
    <recommendedName>
        <fullName evidence="2">histidine kinase</fullName>
        <ecNumber evidence="2">2.7.13.3</ecNumber>
    </recommendedName>
</protein>
<dbReference type="PRINTS" id="PR00344">
    <property type="entry name" value="BCTRLSENSOR"/>
</dbReference>
<dbReference type="SUPFAM" id="SSF47384">
    <property type="entry name" value="Homodimeric domain of signal transducing histidine kinase"/>
    <property type="match status" value="1"/>
</dbReference>
<dbReference type="GO" id="GO:0005886">
    <property type="term" value="C:plasma membrane"/>
    <property type="evidence" value="ECO:0007669"/>
    <property type="project" value="TreeGrafter"/>
</dbReference>
<dbReference type="EC" id="2.7.13.3" evidence="2"/>
<dbReference type="PROSITE" id="PS50110">
    <property type="entry name" value="RESPONSE_REGULATORY"/>
    <property type="match status" value="1"/>
</dbReference>
<evidence type="ECO:0000256" key="7">
    <source>
        <dbReference type="SAM" id="Coils"/>
    </source>
</evidence>
<dbReference type="Gene3D" id="3.40.50.2300">
    <property type="match status" value="1"/>
</dbReference>
<evidence type="ECO:0000259" key="8">
    <source>
        <dbReference type="PROSITE" id="PS50109"/>
    </source>
</evidence>
<dbReference type="AlphaFoldDB" id="A0A090AJT8"/>
<gene>
    <name evidence="10" type="ORF">THII_3467</name>
</gene>
<organism evidence="10 11">
    <name type="scientific">Thioploca ingrica</name>
    <dbReference type="NCBI Taxonomy" id="40754"/>
    <lineage>
        <taxon>Bacteria</taxon>
        <taxon>Pseudomonadati</taxon>
        <taxon>Pseudomonadota</taxon>
        <taxon>Gammaproteobacteria</taxon>
        <taxon>Thiotrichales</taxon>
        <taxon>Thiotrichaceae</taxon>
        <taxon>Thioploca</taxon>
    </lineage>
</organism>
<keyword evidence="3 6" id="KW-0597">Phosphoprotein</keyword>
<dbReference type="SMART" id="SM00387">
    <property type="entry name" value="HATPase_c"/>
    <property type="match status" value="1"/>
</dbReference>
<dbReference type="InterPro" id="IPR001789">
    <property type="entry name" value="Sig_transdc_resp-reg_receiver"/>
</dbReference>
<feature type="coiled-coil region" evidence="7">
    <location>
        <begin position="159"/>
        <end position="193"/>
    </location>
</feature>
<evidence type="ECO:0000313" key="11">
    <source>
        <dbReference type="Proteomes" id="UP000031623"/>
    </source>
</evidence>
<dbReference type="InterPro" id="IPR004358">
    <property type="entry name" value="Sig_transdc_His_kin-like_C"/>
</dbReference>
<dbReference type="GO" id="GO:0009927">
    <property type="term" value="F:histidine phosphotransfer kinase activity"/>
    <property type="evidence" value="ECO:0007669"/>
    <property type="project" value="TreeGrafter"/>
</dbReference>
<evidence type="ECO:0000256" key="3">
    <source>
        <dbReference type="ARBA" id="ARBA00022553"/>
    </source>
</evidence>
<dbReference type="PROSITE" id="PS50109">
    <property type="entry name" value="HIS_KIN"/>
    <property type="match status" value="1"/>
</dbReference>
<dbReference type="CDD" id="cd19920">
    <property type="entry name" value="REC_PA4781-like"/>
    <property type="match status" value="1"/>
</dbReference>
<dbReference type="InterPro" id="IPR036097">
    <property type="entry name" value="HisK_dim/P_sf"/>
</dbReference>
<dbReference type="CDD" id="cd00082">
    <property type="entry name" value="HisKA"/>
    <property type="match status" value="1"/>
</dbReference>
<evidence type="ECO:0000259" key="9">
    <source>
        <dbReference type="PROSITE" id="PS50110"/>
    </source>
</evidence>
<comment type="catalytic activity">
    <reaction evidence="1">
        <text>ATP + protein L-histidine = ADP + protein N-phospho-L-histidine.</text>
        <dbReference type="EC" id="2.7.13.3"/>
    </reaction>
</comment>
<feature type="domain" description="Response regulatory" evidence="9">
    <location>
        <begin position="9"/>
        <end position="125"/>
    </location>
</feature>
<dbReference type="Gene3D" id="1.10.287.130">
    <property type="match status" value="1"/>
</dbReference>
<accession>A0A090AJT8</accession>
<dbReference type="Pfam" id="PF00072">
    <property type="entry name" value="Response_reg"/>
    <property type="match status" value="1"/>
</dbReference>
<dbReference type="HOGENOM" id="CLU_000445_114_72_6"/>
<dbReference type="Pfam" id="PF00512">
    <property type="entry name" value="HisKA"/>
    <property type="match status" value="1"/>
</dbReference>
<feature type="domain" description="Histidine kinase" evidence="8">
    <location>
        <begin position="196"/>
        <end position="413"/>
    </location>
</feature>
<keyword evidence="5" id="KW-0418">Kinase</keyword>
<reference evidence="10 11" key="1">
    <citation type="journal article" date="2014" name="ISME J.">
        <title>Ecophysiology of Thioploca ingrica as revealed by the complete genome sequence supplemented with proteomic evidence.</title>
        <authorList>
            <person name="Kojima H."/>
            <person name="Ogura Y."/>
            <person name="Yamamoto N."/>
            <person name="Togashi T."/>
            <person name="Mori H."/>
            <person name="Watanabe T."/>
            <person name="Nemoto F."/>
            <person name="Kurokawa K."/>
            <person name="Hayashi T."/>
            <person name="Fukui M."/>
        </authorList>
    </citation>
    <scope>NUCLEOTIDE SEQUENCE [LARGE SCALE GENOMIC DNA]</scope>
</reference>
<dbReference type="OrthoDB" id="9804645at2"/>
<dbReference type="SUPFAM" id="SSF55874">
    <property type="entry name" value="ATPase domain of HSP90 chaperone/DNA topoisomerase II/histidine kinase"/>
    <property type="match status" value="1"/>
</dbReference>
<dbReference type="InterPro" id="IPR036890">
    <property type="entry name" value="HATPase_C_sf"/>
</dbReference>
<dbReference type="STRING" id="40754.THII_3467"/>
<dbReference type="KEGG" id="tig:THII_3467"/>
<dbReference type="Proteomes" id="UP000031623">
    <property type="component" value="Chromosome"/>
</dbReference>
<name>A0A090AJT8_9GAMM</name>
<dbReference type="SMART" id="SM00388">
    <property type="entry name" value="HisKA"/>
    <property type="match status" value="1"/>
</dbReference>
<dbReference type="PANTHER" id="PTHR43047">
    <property type="entry name" value="TWO-COMPONENT HISTIDINE PROTEIN KINASE"/>
    <property type="match status" value="1"/>
</dbReference>
<dbReference type="InterPro" id="IPR003661">
    <property type="entry name" value="HisK_dim/P_dom"/>
</dbReference>
<dbReference type="InterPro" id="IPR011006">
    <property type="entry name" value="CheY-like_superfamily"/>
</dbReference>
<proteinExistence type="predicted"/>
<dbReference type="SMART" id="SM00448">
    <property type="entry name" value="REC"/>
    <property type="match status" value="1"/>
</dbReference>
<keyword evidence="4" id="KW-0808">Transferase</keyword>
<evidence type="ECO:0000313" key="10">
    <source>
        <dbReference type="EMBL" id="BAP57764.1"/>
    </source>
</evidence>
<dbReference type="SUPFAM" id="SSF52172">
    <property type="entry name" value="CheY-like"/>
    <property type="match status" value="1"/>
</dbReference>
<evidence type="ECO:0000256" key="6">
    <source>
        <dbReference type="PROSITE-ProRule" id="PRU00169"/>
    </source>
</evidence>
<dbReference type="InterPro" id="IPR005467">
    <property type="entry name" value="His_kinase_dom"/>
</dbReference>
<dbReference type="GO" id="GO:0000155">
    <property type="term" value="F:phosphorelay sensor kinase activity"/>
    <property type="evidence" value="ECO:0007669"/>
    <property type="project" value="InterPro"/>
</dbReference>
<keyword evidence="7" id="KW-0175">Coiled coil</keyword>
<dbReference type="Pfam" id="PF02518">
    <property type="entry name" value="HATPase_c"/>
    <property type="match status" value="1"/>
</dbReference>
<feature type="modified residue" description="4-aspartylphosphate" evidence="6">
    <location>
        <position position="58"/>
    </location>
</feature>
<dbReference type="PANTHER" id="PTHR43047:SF72">
    <property type="entry name" value="OSMOSENSING HISTIDINE PROTEIN KINASE SLN1"/>
    <property type="match status" value="1"/>
</dbReference>
<evidence type="ECO:0000256" key="1">
    <source>
        <dbReference type="ARBA" id="ARBA00000085"/>
    </source>
</evidence>
<dbReference type="Gene3D" id="3.30.565.10">
    <property type="entry name" value="Histidine kinase-like ATPase, C-terminal domain"/>
    <property type="match status" value="1"/>
</dbReference>